<evidence type="ECO:0000313" key="10">
    <source>
        <dbReference type="EMBL" id="XBL99204.1"/>
    </source>
</evidence>
<evidence type="ECO:0000256" key="7">
    <source>
        <dbReference type="ARBA" id="ARBA00023237"/>
    </source>
</evidence>
<proteinExistence type="inferred from homology"/>
<feature type="signal peptide" evidence="8">
    <location>
        <begin position="1"/>
        <end position="20"/>
    </location>
</feature>
<keyword evidence="5" id="KW-0812">Transmembrane</keyword>
<sequence>MRLKPVVVMMLLASAGSSLAAGSLKDAVEQTVLKNPEVRAKWLGYKASSDEQDVAKANYYPRVDLNAYTGMEKQQRPTGNKGGAFGHSGVNLELRQMLFDGFATQSEVRRLGYGKLTRYYELLAASDMAALETVNAYLDVLRYRELVELAKDNYAIHKETYDQITERVSAGVGRRVDLETATGRLALAESNWLTQASNLHDVSARYERLTGSLPAADMSKPGSLAAALPADAAALRAQLVHNPQFKAAVYNIRAARADAENKQSDNYPTFELRASQGLDWNRDNVDGSYKDGVVQLVMNYNLFRGGASKARASQYAEQLNIAYEMRDKTCRDIRQTTQIAWNDTFRLKEQLSYLDQHVLATEKSRDAFRRQFDIGQRSLLDVLDTENELFEAKIALVKADYDYQLSHARVLAQTHQLLATLQLAPLESSGPDDNLGDNVSDDEKVACAGGMIDSVKLDRDAAMAARPPRTAVVAEVTPTPQPAPAAPGSNCDKAISDLVGNWSAAWSGKQLDTYLSLYAASFEASGGRTRADWETKRRARVGKEGSITLKLDNQTCKMSGKDRGEVTLTQHYSSKDYSDTVQKTLELVQEGGKWKISRERVTSGRTE</sequence>
<dbReference type="PANTHER" id="PTHR30026:SF22">
    <property type="entry name" value="OUTER MEMBRANE EFFLUX PROTEIN"/>
    <property type="match status" value="1"/>
</dbReference>
<evidence type="ECO:0000256" key="8">
    <source>
        <dbReference type="SAM" id="SignalP"/>
    </source>
</evidence>
<dbReference type="Gene3D" id="1.20.1600.10">
    <property type="entry name" value="Outer membrane efflux proteins (OEP)"/>
    <property type="match status" value="1"/>
</dbReference>
<keyword evidence="7" id="KW-0998">Cell outer membrane</keyword>
<dbReference type="InterPro" id="IPR003423">
    <property type="entry name" value="OMP_efflux"/>
</dbReference>
<dbReference type="Pfam" id="PF24125">
    <property type="entry name" value="Cds6_C"/>
    <property type="match status" value="1"/>
</dbReference>
<dbReference type="PANTHER" id="PTHR30026">
    <property type="entry name" value="OUTER MEMBRANE PROTEIN TOLC"/>
    <property type="match status" value="1"/>
</dbReference>
<evidence type="ECO:0000256" key="2">
    <source>
        <dbReference type="ARBA" id="ARBA00007613"/>
    </source>
</evidence>
<dbReference type="EMBL" id="CP157355">
    <property type="protein sequence ID" value="XBL99204.1"/>
    <property type="molecule type" value="Genomic_DNA"/>
</dbReference>
<keyword evidence="8" id="KW-0732">Signal</keyword>
<dbReference type="Gene3D" id="3.10.450.50">
    <property type="match status" value="1"/>
</dbReference>
<dbReference type="GO" id="GO:0015288">
    <property type="term" value="F:porin activity"/>
    <property type="evidence" value="ECO:0007669"/>
    <property type="project" value="TreeGrafter"/>
</dbReference>
<dbReference type="KEGG" id="cmav:ABHF33_08940"/>
<protein>
    <submittedName>
        <fullName evidence="10">TolC family outer membrane protein</fullName>
    </submittedName>
</protein>
<dbReference type="RefSeq" id="WP_348943638.1">
    <property type="nucleotide sequence ID" value="NZ_CP157355.1"/>
</dbReference>
<accession>A0AAU7F6H1</accession>
<comment type="similarity">
    <text evidence="2">Belongs to the outer membrane factor (OMF) (TC 1.B.17) family.</text>
</comment>
<evidence type="ECO:0000256" key="3">
    <source>
        <dbReference type="ARBA" id="ARBA00022448"/>
    </source>
</evidence>
<evidence type="ECO:0000256" key="5">
    <source>
        <dbReference type="ARBA" id="ARBA00022692"/>
    </source>
</evidence>
<comment type="subcellular location">
    <subcellularLocation>
        <location evidence="1">Cell outer membrane</location>
    </subcellularLocation>
</comment>
<dbReference type="NCBIfam" id="TIGR01844">
    <property type="entry name" value="type_I_sec_TolC"/>
    <property type="match status" value="1"/>
</dbReference>
<evidence type="ECO:0000256" key="1">
    <source>
        <dbReference type="ARBA" id="ARBA00004442"/>
    </source>
</evidence>
<reference evidence="10" key="1">
    <citation type="submission" date="2024-05" db="EMBL/GenBank/DDBJ databases">
        <authorList>
            <person name="Yang L."/>
            <person name="Pan L."/>
        </authorList>
    </citation>
    <scope>NUCLEOTIDE SEQUENCE</scope>
    <source>
        <strain evidence="10">FCG-7</strain>
    </source>
</reference>
<dbReference type="GO" id="GO:1990281">
    <property type="term" value="C:efflux pump complex"/>
    <property type="evidence" value="ECO:0007669"/>
    <property type="project" value="TreeGrafter"/>
</dbReference>
<dbReference type="InterPro" id="IPR010130">
    <property type="entry name" value="T1SS_OMP_TolC"/>
</dbReference>
<dbReference type="SUPFAM" id="SSF54427">
    <property type="entry name" value="NTF2-like"/>
    <property type="match status" value="1"/>
</dbReference>
<dbReference type="InterPro" id="IPR051906">
    <property type="entry name" value="TolC-like"/>
</dbReference>
<evidence type="ECO:0000259" key="9">
    <source>
        <dbReference type="Pfam" id="PF24125"/>
    </source>
</evidence>
<keyword evidence="3" id="KW-0813">Transport</keyword>
<feature type="chain" id="PRO_5043638640" evidence="8">
    <location>
        <begin position="21"/>
        <end position="607"/>
    </location>
</feature>
<dbReference type="AlphaFoldDB" id="A0AAU7F6H1"/>
<gene>
    <name evidence="10" type="ORF">ABHF33_08940</name>
</gene>
<dbReference type="Pfam" id="PF02321">
    <property type="entry name" value="OEP"/>
    <property type="match status" value="2"/>
</dbReference>
<dbReference type="InterPro" id="IPR056203">
    <property type="entry name" value="Cds6_C"/>
</dbReference>
<dbReference type="GO" id="GO:0009279">
    <property type="term" value="C:cell outer membrane"/>
    <property type="evidence" value="ECO:0007669"/>
    <property type="project" value="UniProtKB-SubCell"/>
</dbReference>
<keyword evidence="6" id="KW-0472">Membrane</keyword>
<evidence type="ECO:0000256" key="6">
    <source>
        <dbReference type="ARBA" id="ARBA00023136"/>
    </source>
</evidence>
<evidence type="ECO:0000256" key="4">
    <source>
        <dbReference type="ARBA" id="ARBA00022452"/>
    </source>
</evidence>
<feature type="domain" description="Cds6 C-terminal" evidence="9">
    <location>
        <begin position="497"/>
        <end position="599"/>
    </location>
</feature>
<dbReference type="InterPro" id="IPR032710">
    <property type="entry name" value="NTF2-like_dom_sf"/>
</dbReference>
<organism evidence="10">
    <name type="scientific">Chitinibacter mangrovi</name>
    <dbReference type="NCBI Taxonomy" id="3153927"/>
    <lineage>
        <taxon>Bacteria</taxon>
        <taxon>Pseudomonadati</taxon>
        <taxon>Pseudomonadota</taxon>
        <taxon>Betaproteobacteria</taxon>
        <taxon>Neisseriales</taxon>
        <taxon>Chitinibacteraceae</taxon>
        <taxon>Chitinibacter</taxon>
    </lineage>
</organism>
<name>A0AAU7F6H1_9NEIS</name>
<keyword evidence="4" id="KW-1134">Transmembrane beta strand</keyword>
<dbReference type="SUPFAM" id="SSF56954">
    <property type="entry name" value="Outer membrane efflux proteins (OEP)"/>
    <property type="match status" value="1"/>
</dbReference>
<dbReference type="GO" id="GO:0015562">
    <property type="term" value="F:efflux transmembrane transporter activity"/>
    <property type="evidence" value="ECO:0007669"/>
    <property type="project" value="InterPro"/>
</dbReference>